<evidence type="ECO:0000313" key="2">
    <source>
        <dbReference type="Proteomes" id="UP000092691"/>
    </source>
</evidence>
<evidence type="ECO:0008006" key="3">
    <source>
        <dbReference type="Google" id="ProtNLM"/>
    </source>
</evidence>
<dbReference type="AlphaFoldDB" id="A0A1B1CJL9"/>
<dbReference type="Gene3D" id="3.40.190.10">
    <property type="entry name" value="Periplasmic binding protein-like II"/>
    <property type="match status" value="1"/>
</dbReference>
<geneLocation type="plasmid" evidence="1 2">
    <name>unnamed1</name>
</geneLocation>
<dbReference type="Gene3D" id="3.10.105.10">
    <property type="entry name" value="Dipeptide-binding Protein, Domain 3"/>
    <property type="match status" value="1"/>
</dbReference>
<proteinExistence type="predicted"/>
<organism evidence="1 2">
    <name type="scientific">Rhizobium leguminosarum</name>
    <dbReference type="NCBI Taxonomy" id="384"/>
    <lineage>
        <taxon>Bacteria</taxon>
        <taxon>Pseudomonadati</taxon>
        <taxon>Pseudomonadota</taxon>
        <taxon>Alphaproteobacteria</taxon>
        <taxon>Hyphomicrobiales</taxon>
        <taxon>Rhizobiaceae</taxon>
        <taxon>Rhizobium/Agrobacterium group</taxon>
        <taxon>Rhizobium</taxon>
    </lineage>
</organism>
<sequence length="112" mass="12089">MAKETKGVTVAKQDDIGVAQQIRLNTIQPPFNNVKLREALLYAVNGDDFLAAVISDPSLGKACKSFYTCSSPYGSGFPFGSGKGQKWSPKAVTTAPLRSYSMRPKIPTSMRS</sequence>
<reference evidence="1 2" key="1">
    <citation type="submission" date="2016-06" db="EMBL/GenBank/DDBJ databases">
        <title>Microsymbionts genomes from the relict species Vavilovia formosa.</title>
        <authorList>
            <person name="Chirak E."/>
            <person name="Kimeklis A."/>
            <person name="Andronov E."/>
        </authorList>
    </citation>
    <scope>NUCLEOTIDE SEQUENCE [LARGE SCALE GENOMIC DNA]</scope>
    <source>
        <strain evidence="1 2">Vaf10</strain>
        <plasmid evidence="2">Plasmid unnamed1</plasmid>
    </source>
</reference>
<gene>
    <name evidence="1" type="ORF">BA011_30185</name>
</gene>
<evidence type="ECO:0000313" key="1">
    <source>
        <dbReference type="EMBL" id="ANP89944.1"/>
    </source>
</evidence>
<protein>
    <recommendedName>
        <fullName evidence="3">Solute-binding protein family 5 domain-containing protein</fullName>
    </recommendedName>
</protein>
<accession>A0A1B1CJL9</accession>
<name>A0A1B1CJL9_RHILE</name>
<dbReference type="Proteomes" id="UP000092691">
    <property type="component" value="Plasmid unnamed1"/>
</dbReference>
<dbReference type="EMBL" id="CP016287">
    <property type="protein sequence ID" value="ANP89944.1"/>
    <property type="molecule type" value="Genomic_DNA"/>
</dbReference>
<dbReference type="SUPFAM" id="SSF53850">
    <property type="entry name" value="Periplasmic binding protein-like II"/>
    <property type="match status" value="1"/>
</dbReference>
<keyword evidence="1" id="KW-0614">Plasmid</keyword>